<sequence>MAYAQYLLDETDAAGQAEAAQAVHALLQSLGEAEAAWHATQGSARPVQFFVIPGLYRGPTAAATASLIVLPPKSPLYSLPRTVLRDALADQVAITVRLSYLPPGQSRTVPVWAGSTAALVLHGLLDEAGLLPDRSRQDPASFALARLLAPLCAVLDSQDVRIVIGRRRMQRLLRAAKRRLASTPDGRAIFDLLAPYGVRSGPLWQRGLRALQNQLRKKQP</sequence>
<dbReference type="AlphaFoldDB" id="A0A1W1Y150"/>
<keyword evidence="2" id="KW-1185">Reference proteome</keyword>
<reference evidence="1 2" key="1">
    <citation type="submission" date="2017-04" db="EMBL/GenBank/DDBJ databases">
        <authorList>
            <person name="Afonso C.L."/>
            <person name="Miller P.J."/>
            <person name="Scott M.A."/>
            <person name="Spackman E."/>
            <person name="Goraichik I."/>
            <person name="Dimitrov K.M."/>
            <person name="Suarez D.L."/>
            <person name="Swayne D.E."/>
        </authorList>
    </citation>
    <scope>NUCLEOTIDE SEQUENCE [LARGE SCALE GENOMIC DNA]</scope>
    <source>
        <strain evidence="1 2">DSM 23236</strain>
    </source>
</reference>
<accession>A0A1W1Y150</accession>
<dbReference type="RefSeq" id="WP_084092805.1">
    <property type="nucleotide sequence ID" value="NZ_FWXD01000035.1"/>
</dbReference>
<dbReference type="STRING" id="1121001.SAMN02745857_03873"/>
<dbReference type="Proteomes" id="UP000192761">
    <property type="component" value="Unassembled WGS sequence"/>
</dbReference>
<name>A0A1W1Y150_9NEIS</name>
<dbReference type="EMBL" id="FWXD01000035">
    <property type="protein sequence ID" value="SMC29488.1"/>
    <property type="molecule type" value="Genomic_DNA"/>
</dbReference>
<evidence type="ECO:0000313" key="2">
    <source>
        <dbReference type="Proteomes" id="UP000192761"/>
    </source>
</evidence>
<organism evidence="1 2">
    <name type="scientific">Andreprevotia lacus DSM 23236</name>
    <dbReference type="NCBI Taxonomy" id="1121001"/>
    <lineage>
        <taxon>Bacteria</taxon>
        <taxon>Pseudomonadati</taxon>
        <taxon>Pseudomonadota</taxon>
        <taxon>Betaproteobacteria</taxon>
        <taxon>Neisseriales</taxon>
        <taxon>Chitinibacteraceae</taxon>
        <taxon>Andreprevotia</taxon>
    </lineage>
</organism>
<protein>
    <submittedName>
        <fullName evidence="1">Uncharacterized protein</fullName>
    </submittedName>
</protein>
<gene>
    <name evidence="1" type="ORF">SAMN02745857_03873</name>
</gene>
<proteinExistence type="predicted"/>
<evidence type="ECO:0000313" key="1">
    <source>
        <dbReference type="EMBL" id="SMC29488.1"/>
    </source>
</evidence>